<name>A0A318UG34_9SPHI</name>
<feature type="region of interest" description="Disordered" evidence="1">
    <location>
        <begin position="25"/>
        <end position="49"/>
    </location>
</feature>
<keyword evidence="3" id="KW-1185">Reference proteome</keyword>
<proteinExistence type="predicted"/>
<protein>
    <submittedName>
        <fullName evidence="2">Uncharacterized protein</fullName>
    </submittedName>
</protein>
<evidence type="ECO:0000313" key="3">
    <source>
        <dbReference type="Proteomes" id="UP000248198"/>
    </source>
</evidence>
<reference evidence="2 3" key="1">
    <citation type="submission" date="2018-06" db="EMBL/GenBank/DDBJ databases">
        <title>Genomic Encyclopedia of Archaeal and Bacterial Type Strains, Phase II (KMG-II): from individual species to whole genera.</title>
        <authorList>
            <person name="Goeker M."/>
        </authorList>
    </citation>
    <scope>NUCLEOTIDE SEQUENCE [LARGE SCALE GENOMIC DNA]</scope>
    <source>
        <strain evidence="2 3">DSM 27372</strain>
    </source>
</reference>
<dbReference type="AlphaFoldDB" id="A0A318UG34"/>
<evidence type="ECO:0000256" key="1">
    <source>
        <dbReference type="SAM" id="MobiDB-lite"/>
    </source>
</evidence>
<dbReference type="EMBL" id="QKLU01000003">
    <property type="protein sequence ID" value="PYF75093.1"/>
    <property type="molecule type" value="Genomic_DNA"/>
</dbReference>
<gene>
    <name evidence="2" type="ORF">B0O44_103540</name>
</gene>
<organism evidence="2 3">
    <name type="scientific">Pedobacter nutrimenti</name>
    <dbReference type="NCBI Taxonomy" id="1241337"/>
    <lineage>
        <taxon>Bacteria</taxon>
        <taxon>Pseudomonadati</taxon>
        <taxon>Bacteroidota</taxon>
        <taxon>Sphingobacteriia</taxon>
        <taxon>Sphingobacteriales</taxon>
        <taxon>Sphingobacteriaceae</taxon>
        <taxon>Pedobacter</taxon>
    </lineage>
</organism>
<feature type="compositionally biased region" description="Polar residues" evidence="1">
    <location>
        <begin position="32"/>
        <end position="47"/>
    </location>
</feature>
<comment type="caution">
    <text evidence="2">The sequence shown here is derived from an EMBL/GenBank/DDBJ whole genome shotgun (WGS) entry which is preliminary data.</text>
</comment>
<dbReference type="Proteomes" id="UP000248198">
    <property type="component" value="Unassembled WGS sequence"/>
</dbReference>
<accession>A0A318UG34</accession>
<evidence type="ECO:0000313" key="2">
    <source>
        <dbReference type="EMBL" id="PYF75093.1"/>
    </source>
</evidence>
<sequence length="498" mass="56731">MLLKIFFIREILYLDYTMYLKTEKPQEHKSSAAATSVSQKTGSNRQALQFKDHRPEAVRIREFQQMANSSEVIQAVFQPDSSYRYTGEQKKFTVSIGENKTRAQLIKTGMVFDATEAGEEHINLKAQGQPAGGYTLKLGINEDDHFDLTSKEGDWHKDVRGILESQKTTEEKTFALNQKTLNAEQFENTERLKEVVKDEKMLHGMKGSANRSEMYKFISDRSTEEGQTPLDYAVLKYGEERGAKLVEKLTVLGEKYTPLVHDMGLAHEDTRVNDFVDFVKQLRIEEKEPDDIWKTLEAFRQSRKKVSLYRGMNLTPEETKHILTHGMDPTMLRYQGGNDPMHSLLAPQVKSLIKLSELEKAKRHIRTATRPLARATALQVEGMGRKTFQGEISGGEDFFHSFAKERKVSEYVASTPELSGIPKPNQTMRMMRVNVPDIDVIKPEAIDGGDKEFSPSKEDILGEMKKKNLELPEQTPYSDIESLIAGRVFPGEIEEEKL</sequence>